<keyword evidence="1" id="KW-0175">Coiled coil</keyword>
<evidence type="ECO:0008006" key="5">
    <source>
        <dbReference type="Google" id="ProtNLM"/>
    </source>
</evidence>
<dbReference type="EMBL" id="JAUSTT010000008">
    <property type="protein sequence ID" value="MDQ0175795.1"/>
    <property type="molecule type" value="Genomic_DNA"/>
</dbReference>
<evidence type="ECO:0000313" key="3">
    <source>
        <dbReference type="EMBL" id="MDQ0175795.1"/>
    </source>
</evidence>
<sequence length="196" mass="22671">MITTLLFFSLILNIIALLSIVLLYSRQNRLLNMEKQYDQIVKEMEDVISTYILEMKEENEQFIQKMEQLQQRKLRKETREKLPDQGISQTVAAGIPKHENMIQEVAALVPKQHAAKAYELAMEKRPPQSDPEQIVKQALQPRNKGSEENKKTENDVFIEKVHTLKKEGLSNDEIAAKLNKGKTEIALLLKFQQKQS</sequence>
<name>A0ABT9WR81_9BACI</name>
<gene>
    <name evidence="3" type="ORF">J2S08_001631</name>
</gene>
<proteinExistence type="predicted"/>
<evidence type="ECO:0000256" key="2">
    <source>
        <dbReference type="SAM" id="Phobius"/>
    </source>
</evidence>
<keyword evidence="2" id="KW-0812">Transmembrane</keyword>
<evidence type="ECO:0000313" key="4">
    <source>
        <dbReference type="Proteomes" id="UP001223586"/>
    </source>
</evidence>
<comment type="caution">
    <text evidence="3">The sequence shown here is derived from an EMBL/GenBank/DDBJ whole genome shotgun (WGS) entry which is preliminary data.</text>
</comment>
<dbReference type="Proteomes" id="UP001223586">
    <property type="component" value="Unassembled WGS sequence"/>
</dbReference>
<keyword evidence="2" id="KW-0472">Membrane</keyword>
<feature type="coiled-coil region" evidence="1">
    <location>
        <begin position="41"/>
        <end position="79"/>
    </location>
</feature>
<dbReference type="RefSeq" id="WP_307228407.1">
    <property type="nucleotide sequence ID" value="NZ_JAUSTT010000008.1"/>
</dbReference>
<accession>A0ABT9WR81</accession>
<reference evidence="3 4" key="1">
    <citation type="submission" date="2023-07" db="EMBL/GenBank/DDBJ databases">
        <title>Genomic Encyclopedia of Type Strains, Phase IV (KMG-IV): sequencing the most valuable type-strain genomes for metagenomic binning, comparative biology and taxonomic classification.</title>
        <authorList>
            <person name="Goeker M."/>
        </authorList>
    </citation>
    <scope>NUCLEOTIDE SEQUENCE [LARGE SCALE GENOMIC DNA]</scope>
    <source>
        <strain evidence="3 4">DSM 23837</strain>
    </source>
</reference>
<evidence type="ECO:0000256" key="1">
    <source>
        <dbReference type="SAM" id="Coils"/>
    </source>
</evidence>
<organism evidence="3 4">
    <name type="scientific">Bacillus chungangensis</name>
    <dbReference type="NCBI Taxonomy" id="587633"/>
    <lineage>
        <taxon>Bacteria</taxon>
        <taxon>Bacillati</taxon>
        <taxon>Bacillota</taxon>
        <taxon>Bacilli</taxon>
        <taxon>Bacillales</taxon>
        <taxon>Bacillaceae</taxon>
        <taxon>Bacillus</taxon>
    </lineage>
</organism>
<protein>
    <recommendedName>
        <fullName evidence="5">Swarming motility protein SwrB</fullName>
    </recommendedName>
</protein>
<keyword evidence="4" id="KW-1185">Reference proteome</keyword>
<keyword evidence="2" id="KW-1133">Transmembrane helix</keyword>
<feature type="transmembrane region" description="Helical" evidence="2">
    <location>
        <begin position="6"/>
        <end position="25"/>
    </location>
</feature>